<dbReference type="Pfam" id="PF13478">
    <property type="entry name" value="XdhC_C"/>
    <property type="match status" value="1"/>
</dbReference>
<dbReference type="InterPro" id="IPR007029">
    <property type="entry name" value="YHS_dom"/>
</dbReference>
<dbReference type="SUPFAM" id="SSF47240">
    <property type="entry name" value="Ferritin-like"/>
    <property type="match status" value="1"/>
</dbReference>
<dbReference type="RefSeq" id="WP_158085262.1">
    <property type="nucleotide sequence ID" value="NZ_LVYD01000044.1"/>
</dbReference>
<dbReference type="InterPro" id="IPR009078">
    <property type="entry name" value="Ferritin-like_SF"/>
</dbReference>
<dbReference type="InterPro" id="IPR003777">
    <property type="entry name" value="XdhC_CoxI"/>
</dbReference>
<dbReference type="Gene3D" id="1.10.620.20">
    <property type="entry name" value="Ribonucleotide Reductase, subunit A"/>
    <property type="match status" value="1"/>
</dbReference>
<dbReference type="STRING" id="1703345.A3860_23205"/>
<proteinExistence type="predicted"/>
<evidence type="ECO:0000259" key="3">
    <source>
        <dbReference type="Pfam" id="PF13478"/>
    </source>
</evidence>
<evidence type="ECO:0000313" key="5">
    <source>
        <dbReference type="Proteomes" id="UP000192796"/>
    </source>
</evidence>
<evidence type="ECO:0000259" key="1">
    <source>
        <dbReference type="Pfam" id="PF02625"/>
    </source>
</evidence>
<evidence type="ECO:0008006" key="6">
    <source>
        <dbReference type="Google" id="ProtNLM"/>
    </source>
</evidence>
<feature type="domain" description="XdhC- CoxI" evidence="1">
    <location>
        <begin position="14"/>
        <end position="78"/>
    </location>
</feature>
<name>A0A1V9FZQ0_9BACT</name>
<gene>
    <name evidence="4" type="ORF">A3860_23205</name>
</gene>
<comment type="caution">
    <text evidence="4">The sequence shown here is derived from an EMBL/GenBank/DDBJ whole genome shotgun (WGS) entry which is preliminary data.</text>
</comment>
<dbReference type="Pfam" id="PF02625">
    <property type="entry name" value="XdhC_CoxI"/>
    <property type="match status" value="1"/>
</dbReference>
<sequence length="332" mass="36113">MPDNFLEYALELKKKNEPFAMAIVVRREAPSSGKAGDKAVINKFGEMLGWVGGGCVQGIVIKEAEDAMKSGKPRTVKIGRSILPLKQDGVKEYEMTCQSEGTVEIFIEPVMPQPHLVVLGKSAIAKSLVKLAHAAGYRITGVAEGANLQTYEKVDELITQISLANVKTTPGSFIVVATQGEQDEKALEEALKKANTYVGFVASRKKMAFLANYLADAGIDKNTIATIKSPAGIDISAKSPEEVAISILAEMIQVQHSTPHLGSFERFDESKAETGTSPQYYINPVCGIPVDINNPMHIIDYKGGKVYFCCDGCKVKFEADPEKYMKKEKNTT</sequence>
<dbReference type="GO" id="GO:0016491">
    <property type="term" value="F:oxidoreductase activity"/>
    <property type="evidence" value="ECO:0007669"/>
    <property type="project" value="InterPro"/>
</dbReference>
<feature type="domain" description="YHS" evidence="2">
    <location>
        <begin position="282"/>
        <end position="326"/>
    </location>
</feature>
<reference evidence="4 5" key="1">
    <citation type="submission" date="2016-03" db="EMBL/GenBank/DDBJ databases">
        <title>Niastella vici sp. nov., isolated from farmland soil.</title>
        <authorList>
            <person name="Chen L."/>
            <person name="Wang D."/>
            <person name="Yang S."/>
            <person name="Wang G."/>
        </authorList>
    </citation>
    <scope>NUCLEOTIDE SEQUENCE [LARGE SCALE GENOMIC DNA]</scope>
    <source>
        <strain evidence="4 5">DJ57</strain>
    </source>
</reference>
<feature type="domain" description="XdhC Rossmann" evidence="3">
    <location>
        <begin position="116"/>
        <end position="251"/>
    </location>
</feature>
<dbReference type="PANTHER" id="PTHR30388:SF6">
    <property type="entry name" value="XANTHINE DEHYDROGENASE SUBUNIT A-RELATED"/>
    <property type="match status" value="1"/>
</dbReference>
<dbReference type="AlphaFoldDB" id="A0A1V9FZQ0"/>
<accession>A0A1V9FZQ0</accession>
<dbReference type="Proteomes" id="UP000192796">
    <property type="component" value="Unassembled WGS sequence"/>
</dbReference>
<dbReference type="OrthoDB" id="678327at2"/>
<dbReference type="InterPro" id="IPR052698">
    <property type="entry name" value="MoCofactor_Util/Proc"/>
</dbReference>
<dbReference type="Gene3D" id="3.40.50.720">
    <property type="entry name" value="NAD(P)-binding Rossmann-like Domain"/>
    <property type="match status" value="1"/>
</dbReference>
<evidence type="ECO:0000313" key="4">
    <source>
        <dbReference type="EMBL" id="OQP63849.1"/>
    </source>
</evidence>
<dbReference type="PANTHER" id="PTHR30388">
    <property type="entry name" value="ALDEHYDE OXIDOREDUCTASE MOLYBDENUM COFACTOR ASSEMBLY PROTEIN"/>
    <property type="match status" value="1"/>
</dbReference>
<dbReference type="InterPro" id="IPR027051">
    <property type="entry name" value="XdhC_Rossmann_dom"/>
</dbReference>
<keyword evidence="5" id="KW-1185">Reference proteome</keyword>
<evidence type="ECO:0000259" key="2">
    <source>
        <dbReference type="Pfam" id="PF04945"/>
    </source>
</evidence>
<protein>
    <recommendedName>
        <fullName evidence="6">TRASH domain-containing protein</fullName>
    </recommendedName>
</protein>
<dbReference type="EMBL" id="LVYD01000044">
    <property type="protein sequence ID" value="OQP63849.1"/>
    <property type="molecule type" value="Genomic_DNA"/>
</dbReference>
<organism evidence="4 5">
    <name type="scientific">Niastella vici</name>
    <dbReference type="NCBI Taxonomy" id="1703345"/>
    <lineage>
        <taxon>Bacteria</taxon>
        <taxon>Pseudomonadati</taxon>
        <taxon>Bacteroidota</taxon>
        <taxon>Chitinophagia</taxon>
        <taxon>Chitinophagales</taxon>
        <taxon>Chitinophagaceae</taxon>
        <taxon>Niastella</taxon>
    </lineage>
</organism>
<dbReference type="Pfam" id="PF04945">
    <property type="entry name" value="YHS"/>
    <property type="match status" value="1"/>
</dbReference>
<dbReference type="InterPro" id="IPR012348">
    <property type="entry name" value="RNR-like"/>
</dbReference>